<proteinExistence type="predicted"/>
<organism evidence="2 3">
    <name type="scientific">Brucella pseudogrignonensis</name>
    <dbReference type="NCBI Taxonomy" id="419475"/>
    <lineage>
        <taxon>Bacteria</taxon>
        <taxon>Pseudomonadati</taxon>
        <taxon>Pseudomonadota</taxon>
        <taxon>Alphaproteobacteria</taxon>
        <taxon>Hyphomicrobiales</taxon>
        <taxon>Brucellaceae</taxon>
        <taxon>Brucella/Ochrobactrum group</taxon>
        <taxon>Brucella</taxon>
    </lineage>
</organism>
<evidence type="ECO:0000313" key="3">
    <source>
        <dbReference type="Proteomes" id="UP001184614"/>
    </source>
</evidence>
<dbReference type="Proteomes" id="UP001184614">
    <property type="component" value="Unassembled WGS sequence"/>
</dbReference>
<name>A0ABU1MCS5_9HYPH</name>
<feature type="compositionally biased region" description="Polar residues" evidence="1">
    <location>
        <begin position="1"/>
        <end position="15"/>
    </location>
</feature>
<evidence type="ECO:0000256" key="1">
    <source>
        <dbReference type="SAM" id="MobiDB-lite"/>
    </source>
</evidence>
<evidence type="ECO:0000313" key="2">
    <source>
        <dbReference type="EMBL" id="MDR6433446.1"/>
    </source>
</evidence>
<comment type="caution">
    <text evidence="2">The sequence shown here is derived from an EMBL/GenBank/DDBJ whole genome shotgun (WGS) entry which is preliminary data.</text>
</comment>
<dbReference type="RefSeq" id="WP_310014262.1">
    <property type="nucleotide sequence ID" value="NZ_JAVDQT010000005.1"/>
</dbReference>
<gene>
    <name evidence="2" type="ORF">J2782_003192</name>
</gene>
<keyword evidence="3" id="KW-1185">Reference proteome</keyword>
<dbReference type="EMBL" id="JAVDQT010000005">
    <property type="protein sequence ID" value="MDR6433446.1"/>
    <property type="molecule type" value="Genomic_DNA"/>
</dbReference>
<accession>A0ABU1MCS5</accession>
<sequence length="59" mass="6288">MNIEHNQTIPANPSTEGDVLREKGIGAGTNTGHVYEMDDDMIFDTALATMQVSVSGGYS</sequence>
<reference evidence="2 3" key="1">
    <citation type="submission" date="2023-07" db="EMBL/GenBank/DDBJ databases">
        <title>Sorghum-associated microbial communities from plants grown in Nebraska, USA.</title>
        <authorList>
            <person name="Schachtman D."/>
        </authorList>
    </citation>
    <scope>NUCLEOTIDE SEQUENCE [LARGE SCALE GENOMIC DNA]</scope>
    <source>
        <strain evidence="2 3">DS1730</strain>
    </source>
</reference>
<protein>
    <submittedName>
        <fullName evidence="2">Uncharacterized protein</fullName>
    </submittedName>
</protein>
<feature type="region of interest" description="Disordered" evidence="1">
    <location>
        <begin position="1"/>
        <end position="31"/>
    </location>
</feature>